<evidence type="ECO:0000313" key="3">
    <source>
        <dbReference type="EMBL" id="QLQ80138.1"/>
    </source>
</evidence>
<dbReference type="InterPro" id="IPR035503">
    <property type="entry name" value="IOC4-like_PWWP"/>
</dbReference>
<evidence type="ECO:0000313" key="4">
    <source>
        <dbReference type="Proteomes" id="UP000510647"/>
    </source>
</evidence>
<feature type="region of interest" description="Disordered" evidence="1">
    <location>
        <begin position="41"/>
        <end position="67"/>
    </location>
</feature>
<dbReference type="OrthoDB" id="62853at2759"/>
<keyword evidence="4" id="KW-1185">Reference proteome</keyword>
<dbReference type="PROSITE" id="PS50812">
    <property type="entry name" value="PWWP"/>
    <property type="match status" value="1"/>
</dbReference>
<protein>
    <recommendedName>
        <fullName evidence="2">PWWP domain-containing protein</fullName>
    </recommendedName>
</protein>
<dbReference type="InterPro" id="IPR000313">
    <property type="entry name" value="PWWP_dom"/>
</dbReference>
<dbReference type="SUPFAM" id="SSF63748">
    <property type="entry name" value="Tudor/PWWP/MBT"/>
    <property type="match status" value="1"/>
</dbReference>
<dbReference type="EMBL" id="CP059270">
    <property type="protein sequence ID" value="QLQ80138.1"/>
    <property type="molecule type" value="Genomic_DNA"/>
</dbReference>
<feature type="region of interest" description="Disordered" evidence="1">
    <location>
        <begin position="176"/>
        <end position="215"/>
    </location>
</feature>
<evidence type="ECO:0000256" key="1">
    <source>
        <dbReference type="SAM" id="MobiDB-lite"/>
    </source>
</evidence>
<dbReference type="Proteomes" id="UP000510647">
    <property type="component" value="Chromosome 4"/>
</dbReference>
<dbReference type="PANTHER" id="PTHR12550:SF70">
    <property type="entry name" value="JIL-1 ANCHORING AND STABILIZING PROTEIN, ISOFORM A"/>
    <property type="match status" value="1"/>
</dbReference>
<proteinExistence type="predicted"/>
<name>A0A7H9HQX2_9SACH</name>
<dbReference type="CDD" id="cd05840">
    <property type="entry name" value="PWWP_ScIOC4-like"/>
    <property type="match status" value="1"/>
</dbReference>
<gene>
    <name evidence="3" type="ORF">HG537_0D01390</name>
</gene>
<dbReference type="PANTHER" id="PTHR12550">
    <property type="entry name" value="HEPATOMA-DERIVED GROWTH FACTOR-RELATED"/>
    <property type="match status" value="1"/>
</dbReference>
<dbReference type="SMART" id="SM00293">
    <property type="entry name" value="PWWP"/>
    <property type="match status" value="1"/>
</dbReference>
<dbReference type="AlphaFoldDB" id="A0A7H9HQX2"/>
<dbReference type="Gene3D" id="2.30.30.140">
    <property type="match status" value="1"/>
</dbReference>
<feature type="compositionally biased region" description="Acidic residues" evidence="1">
    <location>
        <begin position="50"/>
        <end position="67"/>
    </location>
</feature>
<accession>A0A7H9HQX2</accession>
<evidence type="ECO:0000259" key="2">
    <source>
        <dbReference type="PROSITE" id="PS50812"/>
    </source>
</evidence>
<feature type="compositionally biased region" description="Basic and acidic residues" evidence="1">
    <location>
        <begin position="198"/>
        <end position="212"/>
    </location>
</feature>
<reference evidence="3 4" key="1">
    <citation type="submission" date="2020-06" db="EMBL/GenBank/DDBJ databases">
        <title>The yeast mating-type switching endonuclease HO is a domesticated member of an unorthodox homing genetic element family.</title>
        <authorList>
            <person name="Coughlan A.Y."/>
            <person name="Lombardi L."/>
            <person name="Braun-Galleani S."/>
            <person name="Martos A.R."/>
            <person name="Galeote V."/>
            <person name="Bigey F."/>
            <person name="Dequin S."/>
            <person name="Byrne K.P."/>
            <person name="Wolfe K.H."/>
        </authorList>
    </citation>
    <scope>NUCLEOTIDE SEQUENCE [LARGE SCALE GENOMIC DNA]</scope>
    <source>
        <strain evidence="3 4">CBS2947</strain>
    </source>
</reference>
<feature type="domain" description="PWWP" evidence="2">
    <location>
        <begin position="7"/>
        <end position="114"/>
    </location>
</feature>
<dbReference type="Pfam" id="PF00855">
    <property type="entry name" value="PWWP"/>
    <property type="match status" value="1"/>
</dbReference>
<sequence>MSHIYQPTDIVLAKVKGYPAWPAMVVPTELIPQHILRLRHQQLPKRKPTDDEEVRDDEQVDEQDDEDPNNYIIYSSILKFRKFDSPCQQYCVKFFCDDSYIWVKPSDLRPLTIDDCQKWLSKSRNKRLIPAYKMASKGTEGIDVWEFIEYGSAGKPEGEEYQEAYNVGEGVIAEESSVEYEDESIGERQRPSRTSARQKKDREGKNTRNKREIRSRRHIDEMEDFMLDSDEEILEPKAKRAKIKSSANKKRLIVKYKFEDDEDWTLIGRGPQDLSVLDKVSPFVNKLSQKRNMEWHLETKLELVDRVNGVNKLLLDILTSNTERNSRSLRDDCEAALDELNVALSTKGAQDEFATVFQSSTELLSYFRLLFNMKSNELKDWSLWDQFQHCFAMIYGHEFIPDNEQWTAEKTAQEGDETAKTANSTL</sequence>
<organism evidence="3 4">
    <name type="scientific">Torulaspora globosa</name>
    <dbReference type="NCBI Taxonomy" id="48254"/>
    <lineage>
        <taxon>Eukaryota</taxon>
        <taxon>Fungi</taxon>
        <taxon>Dikarya</taxon>
        <taxon>Ascomycota</taxon>
        <taxon>Saccharomycotina</taxon>
        <taxon>Saccharomycetes</taxon>
        <taxon>Saccharomycetales</taxon>
        <taxon>Saccharomycetaceae</taxon>
        <taxon>Torulaspora</taxon>
    </lineage>
</organism>